<evidence type="ECO:0000256" key="2">
    <source>
        <dbReference type="SAM" id="MobiDB-lite"/>
    </source>
</evidence>
<reference evidence="3 4" key="1">
    <citation type="journal article" date="2024" name="IMA Fungus">
        <title>Apiospora arundinis, a panoply of carbohydrate-active enzymes and secondary metabolites.</title>
        <authorList>
            <person name="Sorensen T."/>
            <person name="Petersen C."/>
            <person name="Muurmann A.T."/>
            <person name="Christiansen J.V."/>
            <person name="Brundto M.L."/>
            <person name="Overgaard C.K."/>
            <person name="Boysen A.T."/>
            <person name="Wollenberg R.D."/>
            <person name="Larsen T.O."/>
            <person name="Sorensen J.L."/>
            <person name="Nielsen K.L."/>
            <person name="Sondergaard T.E."/>
        </authorList>
    </citation>
    <scope>NUCLEOTIDE SEQUENCE [LARGE SCALE GENOMIC DNA]</scope>
    <source>
        <strain evidence="3 4">AAU 773</strain>
    </source>
</reference>
<evidence type="ECO:0000256" key="1">
    <source>
        <dbReference type="SAM" id="Coils"/>
    </source>
</evidence>
<organism evidence="3 4">
    <name type="scientific">Apiospora arundinis</name>
    <dbReference type="NCBI Taxonomy" id="335852"/>
    <lineage>
        <taxon>Eukaryota</taxon>
        <taxon>Fungi</taxon>
        <taxon>Dikarya</taxon>
        <taxon>Ascomycota</taxon>
        <taxon>Pezizomycotina</taxon>
        <taxon>Sordariomycetes</taxon>
        <taxon>Xylariomycetidae</taxon>
        <taxon>Amphisphaeriales</taxon>
        <taxon>Apiosporaceae</taxon>
        <taxon>Apiospora</taxon>
    </lineage>
</organism>
<sequence>MSDDQTFNQDASTGSHPNDELPSQPAAYHTQTDKERRMQQRINELEAQLKSTPTKTQLKGALMDEILERRALGRKLYQQQMREEDQAMLWLKDREDFEYKQMADEKAYWNDVNYLLEVQGDLQEQNRVLQEQNATLQDKKRALQEEKRVLQQENRVLQEEKFVLEREMISLQVEKRWVEDDNTMLKKDIATQDNNNHILYNKLEDAKDHATQLESDVEELRGGFLRLLVAYRRLEATQPGVFRRIRNTLP</sequence>
<proteinExistence type="predicted"/>
<comment type="caution">
    <text evidence="3">The sequence shown here is derived from an EMBL/GenBank/DDBJ whole genome shotgun (WGS) entry which is preliminary data.</text>
</comment>
<evidence type="ECO:0000313" key="4">
    <source>
        <dbReference type="Proteomes" id="UP001390339"/>
    </source>
</evidence>
<dbReference type="EMBL" id="JAPCWZ010000004">
    <property type="protein sequence ID" value="KAK8867525.1"/>
    <property type="molecule type" value="Genomic_DNA"/>
</dbReference>
<feature type="coiled-coil region" evidence="1">
    <location>
        <begin position="119"/>
        <end position="167"/>
    </location>
</feature>
<keyword evidence="1" id="KW-0175">Coiled coil</keyword>
<accession>A0ABR2ISB1</accession>
<evidence type="ECO:0000313" key="3">
    <source>
        <dbReference type="EMBL" id="KAK8867525.1"/>
    </source>
</evidence>
<dbReference type="Proteomes" id="UP001390339">
    <property type="component" value="Unassembled WGS sequence"/>
</dbReference>
<feature type="compositionally biased region" description="Polar residues" evidence="2">
    <location>
        <begin position="1"/>
        <end position="16"/>
    </location>
</feature>
<gene>
    <name evidence="3" type="ORF">PGQ11_006103</name>
</gene>
<keyword evidence="4" id="KW-1185">Reference proteome</keyword>
<protein>
    <submittedName>
        <fullName evidence="3">Uncharacterized protein</fullName>
    </submittedName>
</protein>
<feature type="region of interest" description="Disordered" evidence="2">
    <location>
        <begin position="1"/>
        <end position="36"/>
    </location>
</feature>
<name>A0ABR2ISB1_9PEZI</name>